<protein>
    <recommendedName>
        <fullName evidence="2">Histidine phosphatase family protein</fullName>
    </recommendedName>
</protein>
<sequence length="68" mass="7452">MTRWWWVRHAPVPDPRGRITGQLDLRRRAAGSARLGYPPLPSSAALRRRCGALNAPVSRDAASGSPHP</sequence>
<organism evidence="1">
    <name type="scientific">mine drainage metagenome</name>
    <dbReference type="NCBI Taxonomy" id="410659"/>
    <lineage>
        <taxon>unclassified sequences</taxon>
        <taxon>metagenomes</taxon>
        <taxon>ecological metagenomes</taxon>
    </lineage>
</organism>
<evidence type="ECO:0000313" key="1">
    <source>
        <dbReference type="EMBL" id="OIR09202.1"/>
    </source>
</evidence>
<dbReference type="EMBL" id="MLJW01000028">
    <property type="protein sequence ID" value="OIR09202.1"/>
    <property type="molecule type" value="Genomic_DNA"/>
</dbReference>
<accession>A0A1J5SL56</accession>
<evidence type="ECO:0008006" key="2">
    <source>
        <dbReference type="Google" id="ProtNLM"/>
    </source>
</evidence>
<dbReference type="AlphaFoldDB" id="A0A1J5SL56"/>
<proteinExistence type="predicted"/>
<name>A0A1J5SL56_9ZZZZ</name>
<reference evidence="1" key="1">
    <citation type="submission" date="2016-10" db="EMBL/GenBank/DDBJ databases">
        <title>Sequence of Gallionella enrichment culture.</title>
        <authorList>
            <person name="Poehlein A."/>
            <person name="Muehling M."/>
            <person name="Daniel R."/>
        </authorList>
    </citation>
    <scope>NUCLEOTIDE SEQUENCE</scope>
</reference>
<gene>
    <name evidence="1" type="ORF">GALL_88090</name>
</gene>
<comment type="caution">
    <text evidence="1">The sequence shown here is derived from an EMBL/GenBank/DDBJ whole genome shotgun (WGS) entry which is preliminary data.</text>
</comment>